<evidence type="ECO:0000259" key="1">
    <source>
        <dbReference type="PROSITE" id="PS50887"/>
    </source>
</evidence>
<accession>A0A2N3YJH6</accession>
<proteinExistence type="predicted"/>
<dbReference type="FunFam" id="3.30.70.270:FF:000001">
    <property type="entry name" value="Diguanylate cyclase domain protein"/>
    <property type="match status" value="1"/>
</dbReference>
<dbReference type="GO" id="GO:0043709">
    <property type="term" value="P:cell adhesion involved in single-species biofilm formation"/>
    <property type="evidence" value="ECO:0007669"/>
    <property type="project" value="TreeGrafter"/>
</dbReference>
<dbReference type="EMBL" id="PJNE01000001">
    <property type="protein sequence ID" value="PKW26990.1"/>
    <property type="molecule type" value="Genomic_DNA"/>
</dbReference>
<dbReference type="PROSITE" id="PS50887">
    <property type="entry name" value="GGDEF"/>
    <property type="match status" value="1"/>
</dbReference>
<dbReference type="InterPro" id="IPR029787">
    <property type="entry name" value="Nucleotide_cyclase"/>
</dbReference>
<dbReference type="Proteomes" id="UP000233781">
    <property type="component" value="Unassembled WGS sequence"/>
</dbReference>
<dbReference type="GO" id="GO:0052621">
    <property type="term" value="F:diguanylate cyclase activity"/>
    <property type="evidence" value="ECO:0007669"/>
    <property type="project" value="TreeGrafter"/>
</dbReference>
<dbReference type="InterPro" id="IPR000160">
    <property type="entry name" value="GGDEF_dom"/>
</dbReference>
<dbReference type="SMART" id="SM00267">
    <property type="entry name" value="GGDEF"/>
    <property type="match status" value="1"/>
</dbReference>
<dbReference type="InterPro" id="IPR050469">
    <property type="entry name" value="Diguanylate_Cyclase"/>
</dbReference>
<dbReference type="CDD" id="cd01949">
    <property type="entry name" value="GGDEF"/>
    <property type="match status" value="1"/>
</dbReference>
<dbReference type="AlphaFoldDB" id="A0A2N3YJH6"/>
<dbReference type="GO" id="GO:0005886">
    <property type="term" value="C:plasma membrane"/>
    <property type="evidence" value="ECO:0007669"/>
    <property type="project" value="TreeGrafter"/>
</dbReference>
<dbReference type="Gene3D" id="3.30.70.270">
    <property type="match status" value="1"/>
</dbReference>
<sequence length="539" mass="59443">MFPRALTTGAASPETERMTIAAAAGLPTAVRVRTPEHQQAMDRVTELILRAQTPGATTSEERHGIVQEAHAHGWADVVMVGEYVAVLAARYDKSLDGRDHLRALLERAREDDDEVWEALALAMGATDAVPDPRPRLDADRDLARATVLLETANRHHEFLASAHGQCATAYLARDMWGLALEHTAAAEACHLQARHDAWRLATAMYNRAEIQLRRLCALRQTGDRPALRDEGEAARSAAQRVPLSLLPESWALDLHIFENLVDAIVPPVDSSPRPLAEQEDAEFAAYVDLSRAFSDPDPTEARRHLARALEGIDPDREPEFHLLALTLDAELEAAQLGHPTAGLRLGRELSLRRHQARADAVEAMRSLIRHEQMVAEHARLRVAAEFDELTGVANRRGLAGHLDMLAEHERVEVTLVLVDLDHFKEVNDTHGHEIGDEVLVRVASALRSVVRETDLVVRWGGDEFLLLLDTDDLDAATRRCAVLVENIRLEHWDELAPALSVTVSIGLAVGKVADLDGLREAADQALYRAKQRGRDGVAV</sequence>
<feature type="domain" description="GGDEF" evidence="1">
    <location>
        <begin position="411"/>
        <end position="539"/>
    </location>
</feature>
<gene>
    <name evidence="2" type="ORF">ATL31_1819</name>
</gene>
<dbReference type="InterPro" id="IPR043128">
    <property type="entry name" value="Rev_trsase/Diguanyl_cyclase"/>
</dbReference>
<dbReference type="PANTHER" id="PTHR45138:SF24">
    <property type="entry name" value="DIGUANYLATE CYCLASE DGCC-RELATED"/>
    <property type="match status" value="1"/>
</dbReference>
<dbReference type="PANTHER" id="PTHR45138">
    <property type="entry name" value="REGULATORY COMPONENTS OF SENSORY TRANSDUCTION SYSTEM"/>
    <property type="match status" value="1"/>
</dbReference>
<comment type="caution">
    <text evidence="2">The sequence shown here is derived from an EMBL/GenBank/DDBJ whole genome shotgun (WGS) entry which is preliminary data.</text>
</comment>
<organism evidence="2 3">
    <name type="scientific">Phycicoccus duodecadis</name>
    <dbReference type="NCBI Taxonomy" id="173053"/>
    <lineage>
        <taxon>Bacteria</taxon>
        <taxon>Bacillati</taxon>
        <taxon>Actinomycetota</taxon>
        <taxon>Actinomycetes</taxon>
        <taxon>Micrococcales</taxon>
        <taxon>Intrasporangiaceae</taxon>
        <taxon>Phycicoccus</taxon>
    </lineage>
</organism>
<evidence type="ECO:0000313" key="3">
    <source>
        <dbReference type="Proteomes" id="UP000233781"/>
    </source>
</evidence>
<dbReference type="SUPFAM" id="SSF55073">
    <property type="entry name" value="Nucleotide cyclase"/>
    <property type="match status" value="1"/>
</dbReference>
<keyword evidence="3" id="KW-1185">Reference proteome</keyword>
<reference evidence="2 3" key="1">
    <citation type="submission" date="2017-12" db="EMBL/GenBank/DDBJ databases">
        <title>Sequencing the genomes of 1000 Actinobacteria strains.</title>
        <authorList>
            <person name="Klenk H.-P."/>
        </authorList>
    </citation>
    <scope>NUCLEOTIDE SEQUENCE [LARGE SCALE GENOMIC DNA]</scope>
    <source>
        <strain evidence="2 3">DSM 12806</strain>
    </source>
</reference>
<dbReference type="GO" id="GO:1902201">
    <property type="term" value="P:negative regulation of bacterial-type flagellum-dependent cell motility"/>
    <property type="evidence" value="ECO:0007669"/>
    <property type="project" value="TreeGrafter"/>
</dbReference>
<name>A0A2N3YJH6_9MICO</name>
<evidence type="ECO:0000313" key="2">
    <source>
        <dbReference type="EMBL" id="PKW26990.1"/>
    </source>
</evidence>
<protein>
    <submittedName>
        <fullName evidence="2">Diguanylate cyclase (GGDEF)-like protein</fullName>
    </submittedName>
</protein>
<dbReference type="Pfam" id="PF00990">
    <property type="entry name" value="GGDEF"/>
    <property type="match status" value="1"/>
</dbReference>
<dbReference type="NCBIfam" id="TIGR00254">
    <property type="entry name" value="GGDEF"/>
    <property type="match status" value="1"/>
</dbReference>